<dbReference type="RefSeq" id="WP_382378370.1">
    <property type="nucleotide sequence ID" value="NZ_JBHRZI010000031.1"/>
</dbReference>
<name>A0ABV8C4I4_9PSEU</name>
<dbReference type="Proteomes" id="UP001595690">
    <property type="component" value="Unassembled WGS sequence"/>
</dbReference>
<gene>
    <name evidence="2" type="ORF">ACFOWZ_35775</name>
</gene>
<organism evidence="2 3">
    <name type="scientific">Lentzea rhizosphaerae</name>
    <dbReference type="NCBI Taxonomy" id="2041025"/>
    <lineage>
        <taxon>Bacteria</taxon>
        <taxon>Bacillati</taxon>
        <taxon>Actinomycetota</taxon>
        <taxon>Actinomycetes</taxon>
        <taxon>Pseudonocardiales</taxon>
        <taxon>Pseudonocardiaceae</taxon>
        <taxon>Lentzea</taxon>
    </lineage>
</organism>
<dbReference type="EMBL" id="JBHRZI010000031">
    <property type="protein sequence ID" value="MFC3896866.1"/>
    <property type="molecule type" value="Genomic_DNA"/>
</dbReference>
<evidence type="ECO:0000313" key="2">
    <source>
        <dbReference type="EMBL" id="MFC3896866.1"/>
    </source>
</evidence>
<protein>
    <submittedName>
        <fullName evidence="2">Uncharacterized protein</fullName>
    </submittedName>
</protein>
<feature type="chain" id="PRO_5046359332" evidence="1">
    <location>
        <begin position="29"/>
        <end position="170"/>
    </location>
</feature>
<comment type="caution">
    <text evidence="2">The sequence shown here is derived from an EMBL/GenBank/DDBJ whole genome shotgun (WGS) entry which is preliminary data.</text>
</comment>
<keyword evidence="3" id="KW-1185">Reference proteome</keyword>
<evidence type="ECO:0000313" key="3">
    <source>
        <dbReference type="Proteomes" id="UP001595690"/>
    </source>
</evidence>
<sequence length="170" mass="18639">MRKLSRKLIAIASSALAAMTLLAGTASADHYHTFTQSAEYFEATDSNGHFTAQANMRAGYVVPMPWSFRISGAVQAIATSNMNCTAGHNQLSYSDSHPNIPVDYHWHSTVQGNLVKNIKYDLWGNCTFKVQVGGRPGTANLNFQFHYSMFCGPCGRSDGGFHSELKIVQD</sequence>
<keyword evidence="1" id="KW-0732">Signal</keyword>
<reference evidence="3" key="1">
    <citation type="journal article" date="2019" name="Int. J. Syst. Evol. Microbiol.">
        <title>The Global Catalogue of Microorganisms (GCM) 10K type strain sequencing project: providing services to taxonomists for standard genome sequencing and annotation.</title>
        <authorList>
            <consortium name="The Broad Institute Genomics Platform"/>
            <consortium name="The Broad Institute Genome Sequencing Center for Infectious Disease"/>
            <person name="Wu L."/>
            <person name="Ma J."/>
        </authorList>
    </citation>
    <scope>NUCLEOTIDE SEQUENCE [LARGE SCALE GENOMIC DNA]</scope>
    <source>
        <strain evidence="3">CGMCC 4.7405</strain>
    </source>
</reference>
<proteinExistence type="predicted"/>
<accession>A0ABV8C4I4</accession>
<feature type="signal peptide" evidence="1">
    <location>
        <begin position="1"/>
        <end position="28"/>
    </location>
</feature>
<evidence type="ECO:0000256" key="1">
    <source>
        <dbReference type="SAM" id="SignalP"/>
    </source>
</evidence>